<dbReference type="OrthoDB" id="8611097at2"/>
<protein>
    <submittedName>
        <fullName evidence="1">Uncharacterized protein</fullName>
    </submittedName>
</protein>
<organism evidence="1 2">
    <name type="scientific">Jhaorihella thermophila</name>
    <dbReference type="NCBI Taxonomy" id="488547"/>
    <lineage>
        <taxon>Bacteria</taxon>
        <taxon>Pseudomonadati</taxon>
        <taxon>Pseudomonadota</taxon>
        <taxon>Alphaproteobacteria</taxon>
        <taxon>Rhodobacterales</taxon>
        <taxon>Paracoccaceae</taxon>
        <taxon>Jhaorihella</taxon>
    </lineage>
</organism>
<dbReference type="AlphaFoldDB" id="A0A1H5URR7"/>
<keyword evidence="2" id="KW-1185">Reference proteome</keyword>
<gene>
    <name evidence="1" type="ORF">SAMN05421751_104241</name>
</gene>
<proteinExistence type="predicted"/>
<dbReference type="RefSeq" id="WP_104007445.1">
    <property type="nucleotide sequence ID" value="NZ_FNVD01000004.1"/>
</dbReference>
<accession>A0A1H5URR7</accession>
<evidence type="ECO:0000313" key="1">
    <source>
        <dbReference type="EMBL" id="SEF77706.1"/>
    </source>
</evidence>
<evidence type="ECO:0000313" key="2">
    <source>
        <dbReference type="Proteomes" id="UP000236742"/>
    </source>
</evidence>
<name>A0A1H5URR7_9RHOB</name>
<dbReference type="EMBL" id="FNVD01000004">
    <property type="protein sequence ID" value="SEF77706.1"/>
    <property type="molecule type" value="Genomic_DNA"/>
</dbReference>
<sequence length="132" mass="14052">MSFPKKGKFFPGENGYNGKAESPEKGGFVKEIAAALKRSLGDSRAGVKTVAAWTGANEKTVKNWFSATYGPSGAHLIALARHSDEVLSTFLAMAGREDLMVAIKLAAAEEAVEELLKAVRQLSQDDPGNTII</sequence>
<dbReference type="Proteomes" id="UP000236742">
    <property type="component" value="Unassembled WGS sequence"/>
</dbReference>
<reference evidence="1 2" key="1">
    <citation type="submission" date="2016-10" db="EMBL/GenBank/DDBJ databases">
        <authorList>
            <person name="de Groot N.N."/>
        </authorList>
    </citation>
    <scope>NUCLEOTIDE SEQUENCE [LARGE SCALE GENOMIC DNA]</scope>
    <source>
        <strain evidence="1 2">DSM 23413</strain>
    </source>
</reference>